<keyword evidence="4 8" id="KW-0547">Nucleotide-binding</keyword>
<feature type="active site" description="Phosphohistidine intermediate" evidence="8">
    <location>
        <position position="502"/>
    </location>
</feature>
<dbReference type="NCBIfam" id="NF003918">
    <property type="entry name" value="PRK05443.1-2"/>
    <property type="match status" value="1"/>
</dbReference>
<evidence type="ECO:0000256" key="5">
    <source>
        <dbReference type="ARBA" id="ARBA00022777"/>
    </source>
</evidence>
<comment type="caution">
    <text evidence="14">The sequence shown here is derived from an EMBL/GenBank/DDBJ whole genome shotgun (WGS) entry which is preliminary data.</text>
</comment>
<sequence>MQFSAKPHFFGRFFRTIKNMTQKFTGPNKEILRSQIAEHIAEIEKAEKNTALTSHYRPLPNDRFFDREISWLKFNKRVLELAQDPSLPLLERTNFEAIFASNLDEFFMVRVAGLKRRIDSGIAVPSASGMSPRRQLHEISEQAHKLQKEHAVYFRDELMPALKKEHIVIMKWEDLTLGEQERLSKVYRQLIFPVLTPLAFDPAHPFPYISGKSLNLAVLVENAASGRIHFARVKIPGNLPRLYPVDDYSASLDMEEDSERHGFIPLENLVLAHIDTLFPGMIIKEAHSFRVTRNEDIDVEEDDAENLLNAMERELLRRRFGPPIRLEISDSMSEQLSRLLISQLRVTEEEVYRLPEPLDMTALFELHNVDRPDLKYPNFVPTTNRQIAEVESSHEQDIFAAIREHDILLHHPYDSFSTSVQAFLEQAAADPKVLAIKQTLYRTSGNSPIIDALIDAAHAGKQVLALVEIKARFDEQANIQWARKLERAGVHVVYGIVGLKTHSKLLLVVRSEDGGLRRYCHIGTGNYNPKTARQYTDLGLLTCDPVVGQDMTRLFNQLSGYAPNSSFHRLLVAPRTVRSGLIERIQREEQAARDGKEAWIKIKVNSLVDERCIDALYRASQAGVKIDIVERGICALKPGRKGLSENIRVHSILGRFLEHSRIFAFANSQGPQIGEGPSNGPEVWIGSADLMHRNLDRRVEALIRITDPTQIQQLIDYVDLQMADTTSSWHMQEDGDYIRHSVDDKGKPLVDCQSLLISQHSRRPRSNR</sequence>
<evidence type="ECO:0000259" key="11">
    <source>
        <dbReference type="Pfam" id="PF13089"/>
    </source>
</evidence>
<dbReference type="GO" id="GO:0009358">
    <property type="term" value="C:polyphosphate kinase complex"/>
    <property type="evidence" value="ECO:0007669"/>
    <property type="project" value="InterPro"/>
</dbReference>
<feature type="binding site" evidence="8">
    <location>
        <position position="631"/>
    </location>
    <ligand>
        <name>ATP</name>
        <dbReference type="ChEBI" id="CHEBI:30616"/>
    </ligand>
</feature>
<dbReference type="NCBIfam" id="TIGR03705">
    <property type="entry name" value="poly_P_kin"/>
    <property type="match status" value="1"/>
</dbReference>
<feature type="binding site" evidence="8">
    <location>
        <position position="535"/>
    </location>
    <ligand>
        <name>ATP</name>
        <dbReference type="ChEBI" id="CHEBI:30616"/>
    </ligand>
</feature>
<feature type="binding site" evidence="8">
    <location>
        <position position="102"/>
    </location>
    <ligand>
        <name>ATP</name>
        <dbReference type="ChEBI" id="CHEBI:30616"/>
    </ligand>
</feature>
<dbReference type="NCBIfam" id="NF003917">
    <property type="entry name" value="PRK05443.1-1"/>
    <property type="match status" value="1"/>
</dbReference>
<dbReference type="PIRSF" id="PIRSF015589">
    <property type="entry name" value="PP_kinase"/>
    <property type="match status" value="1"/>
</dbReference>
<dbReference type="Pfam" id="PF13090">
    <property type="entry name" value="PP_kinase_C"/>
    <property type="match status" value="1"/>
</dbReference>
<dbReference type="CDD" id="cd09165">
    <property type="entry name" value="PLDc_PaPPK1_C1_like"/>
    <property type="match status" value="1"/>
</dbReference>
<dbReference type="PANTHER" id="PTHR30218">
    <property type="entry name" value="POLYPHOSPHATE KINASE"/>
    <property type="match status" value="1"/>
</dbReference>
<evidence type="ECO:0000259" key="10">
    <source>
        <dbReference type="Pfam" id="PF02503"/>
    </source>
</evidence>
<feature type="domain" description="Polyphosphate kinase middle" evidence="10">
    <location>
        <begin position="179"/>
        <end position="366"/>
    </location>
</feature>
<dbReference type="InterPro" id="IPR024953">
    <property type="entry name" value="PP_kinase_middle"/>
</dbReference>
<evidence type="ECO:0000256" key="9">
    <source>
        <dbReference type="RuleBase" id="RU003800"/>
    </source>
</evidence>
<feature type="domain" description="Polyphosphate kinase N-terminal" evidence="11">
    <location>
        <begin position="64"/>
        <end position="169"/>
    </location>
</feature>
<feature type="domain" description="Polyphosphate kinase C-terminal" evidence="12">
    <location>
        <begin position="570"/>
        <end position="745"/>
    </location>
</feature>
<dbReference type="EC" id="2.7.4.1" evidence="8 9"/>
<dbReference type="AlphaFoldDB" id="W5IGF0"/>
<dbReference type="InterPro" id="IPR041108">
    <property type="entry name" value="PP_kinase_C_1"/>
</dbReference>
<keyword evidence="1 8" id="KW-0597">Phosphoprotein</keyword>
<gene>
    <name evidence="8" type="primary">ppk</name>
    <name evidence="14" type="ORF">HMPREF9020_01051</name>
</gene>
<dbReference type="Pfam" id="PF02503">
    <property type="entry name" value="PP_kinase"/>
    <property type="match status" value="1"/>
</dbReference>
<feature type="domain" description="Polyphosphate kinase C-terminal" evidence="13">
    <location>
        <begin position="397"/>
        <end position="562"/>
    </location>
</feature>
<dbReference type="GO" id="GO:0006799">
    <property type="term" value="P:polyphosphate biosynthetic process"/>
    <property type="evidence" value="ECO:0007669"/>
    <property type="project" value="UniProtKB-UniRule"/>
</dbReference>
<dbReference type="NCBIfam" id="NF003921">
    <property type="entry name" value="PRK05443.2-2"/>
    <property type="match status" value="1"/>
</dbReference>
<dbReference type="InterPro" id="IPR025200">
    <property type="entry name" value="PPK_C_dom2"/>
</dbReference>
<dbReference type="EMBL" id="ADCX01000007">
    <property type="protein sequence ID" value="EFG25982.2"/>
    <property type="molecule type" value="Genomic_DNA"/>
</dbReference>
<keyword evidence="15" id="KW-1185">Reference proteome</keyword>
<evidence type="ECO:0000256" key="8">
    <source>
        <dbReference type="HAMAP-Rule" id="MF_00347"/>
    </source>
</evidence>
<evidence type="ECO:0000256" key="1">
    <source>
        <dbReference type="ARBA" id="ARBA00022553"/>
    </source>
</evidence>
<evidence type="ECO:0000256" key="7">
    <source>
        <dbReference type="ARBA" id="ARBA00022842"/>
    </source>
</evidence>
<dbReference type="InterPro" id="IPR003414">
    <property type="entry name" value="PP_kinase"/>
</dbReference>
<dbReference type="CDD" id="cd09168">
    <property type="entry name" value="PLDc_PaPPK1_C2_like"/>
    <property type="match status" value="1"/>
</dbReference>
<evidence type="ECO:0000313" key="14">
    <source>
        <dbReference type="EMBL" id="EFG25982.2"/>
    </source>
</evidence>
<evidence type="ECO:0000259" key="12">
    <source>
        <dbReference type="Pfam" id="PF13090"/>
    </source>
</evidence>
<comment type="cofactor">
    <cofactor evidence="8">
        <name>Mg(2+)</name>
        <dbReference type="ChEBI" id="CHEBI:18420"/>
    </cofactor>
</comment>
<organism evidence="14 15">
    <name type="scientific">Scardovia inopinata F0304</name>
    <dbReference type="NCBI Taxonomy" id="641146"/>
    <lineage>
        <taxon>Bacteria</taxon>
        <taxon>Bacillati</taxon>
        <taxon>Actinomycetota</taxon>
        <taxon>Actinomycetes</taxon>
        <taxon>Bifidobacteriales</taxon>
        <taxon>Bifidobacteriaceae</taxon>
        <taxon>Scardovia</taxon>
    </lineage>
</organism>
<dbReference type="Proteomes" id="UP000005777">
    <property type="component" value="Unassembled WGS sequence"/>
</dbReference>
<comment type="function">
    <text evidence="8 9">Catalyzes the reversible transfer of the terminal phosphate of ATP to form a long-chain polyphosphate (polyP).</text>
</comment>
<feature type="binding site" evidence="8">
    <location>
        <position position="659"/>
    </location>
    <ligand>
        <name>ATP</name>
        <dbReference type="ChEBI" id="CHEBI:30616"/>
    </ligand>
</feature>
<evidence type="ECO:0000259" key="13">
    <source>
        <dbReference type="Pfam" id="PF17941"/>
    </source>
</evidence>
<dbReference type="SUPFAM" id="SSF140356">
    <property type="entry name" value="PPK N-terminal domain-like"/>
    <property type="match status" value="1"/>
</dbReference>
<keyword evidence="6 8" id="KW-0067">ATP-binding</keyword>
<dbReference type="HOGENOM" id="CLU_009678_5_0_11"/>
<dbReference type="InterPro" id="IPR036832">
    <property type="entry name" value="PPK_N_dom_sf"/>
</dbReference>
<evidence type="ECO:0000256" key="2">
    <source>
        <dbReference type="ARBA" id="ARBA00022679"/>
    </source>
</evidence>
<reference evidence="14 15" key="1">
    <citation type="submission" date="2012-01" db="EMBL/GenBank/DDBJ databases">
        <title>The Genome Sequence of Scardovia inopinata F0304.</title>
        <authorList>
            <consortium name="The Broad Institute Genome Sequencing Platform"/>
            <person name="Ward D."/>
            <person name="Earl A."/>
            <person name="Feldgarden M."/>
            <person name="Gevers D."/>
            <person name="Young S."/>
            <person name="Zeng Q."/>
            <person name="Koehrsen M."/>
            <person name="Alvarado L."/>
            <person name="Berlin A.M."/>
            <person name="Borenstein D."/>
            <person name="Chapman S.B."/>
            <person name="Chen Z."/>
            <person name="Engels R."/>
            <person name="Freedman E."/>
            <person name="Gellesch M."/>
            <person name="Goldberg J."/>
            <person name="Griggs A."/>
            <person name="Gujja S."/>
            <person name="Heilman E.R."/>
            <person name="Heiman D.I."/>
            <person name="Hepburn T.A."/>
            <person name="Howarth C."/>
            <person name="Jen D."/>
            <person name="Larson L."/>
            <person name="Mehta T."/>
            <person name="Park D."/>
            <person name="Pearson M."/>
            <person name="Richards J."/>
            <person name="Roberts A."/>
            <person name="Saif S."/>
            <person name="Shea T.D."/>
            <person name="Shenoy N."/>
            <person name="Sisk P."/>
            <person name="Stolte C."/>
            <person name="Sykes S.N."/>
            <person name="Walk T."/>
            <person name="White J."/>
            <person name="Yandava C."/>
            <person name="Izard J."/>
            <person name="Baranova O.V."/>
            <person name="Blanton J.M."/>
            <person name="Tanner A.C."/>
            <person name="Dewhirst F."/>
            <person name="Haas B."/>
            <person name="Nusbaum C."/>
            <person name="Birren B."/>
        </authorList>
    </citation>
    <scope>NUCLEOTIDE SEQUENCE [LARGE SCALE GENOMIC DNA]</scope>
    <source>
        <strain evidence="14 15">F0304</strain>
    </source>
</reference>
<keyword evidence="3 8" id="KW-0479">Metal-binding</keyword>
<dbReference type="FunFam" id="3.30.870.10:FF:000001">
    <property type="entry name" value="Polyphosphate kinase"/>
    <property type="match status" value="1"/>
</dbReference>
<dbReference type="SUPFAM" id="SSF143724">
    <property type="entry name" value="PHP14-like"/>
    <property type="match status" value="1"/>
</dbReference>
<keyword evidence="5 8" id="KW-0418">Kinase</keyword>
<dbReference type="Gene3D" id="3.30.870.10">
    <property type="entry name" value="Endonuclease Chain A"/>
    <property type="match status" value="2"/>
</dbReference>
<dbReference type="Pfam" id="PF13089">
    <property type="entry name" value="PP_kinase_N"/>
    <property type="match status" value="1"/>
</dbReference>
<protein>
    <recommendedName>
        <fullName evidence="8 9">Polyphosphate kinase</fullName>
        <ecNumber evidence="8 9">2.7.4.1</ecNumber>
    </recommendedName>
    <alternativeName>
        <fullName evidence="8">ATP-polyphosphate phosphotransferase</fullName>
    </alternativeName>
    <alternativeName>
        <fullName evidence="8">Polyphosphoric acid kinase</fullName>
    </alternativeName>
</protein>
<evidence type="ECO:0000256" key="4">
    <source>
        <dbReference type="ARBA" id="ARBA00022741"/>
    </source>
</evidence>
<dbReference type="GO" id="GO:0046872">
    <property type="term" value="F:metal ion binding"/>
    <property type="evidence" value="ECO:0007669"/>
    <property type="project" value="UniProtKB-KW"/>
</dbReference>
<dbReference type="Pfam" id="PF17941">
    <property type="entry name" value="PP_kinase_C_1"/>
    <property type="match status" value="1"/>
</dbReference>
<comment type="similarity">
    <text evidence="8 9">Belongs to the polyphosphate kinase 1 (PPK1) family.</text>
</comment>
<dbReference type="eggNOG" id="COG0855">
    <property type="taxonomic scope" value="Bacteria"/>
</dbReference>
<proteinExistence type="inferred from homology"/>
<keyword evidence="2 8" id="KW-0808">Transferase</keyword>
<keyword evidence="7 8" id="KW-0460">Magnesium</keyword>
<comment type="PTM">
    <text evidence="8 9">An intermediate of this reaction is the autophosphorylated ppk in which a phosphate is covalently linked to a histidine residue through a N-P bond.</text>
</comment>
<feature type="binding site" evidence="8">
    <location>
        <position position="472"/>
    </location>
    <ligand>
        <name>Mg(2+)</name>
        <dbReference type="ChEBI" id="CHEBI:18420"/>
    </ligand>
</feature>
<feature type="binding site" evidence="8">
    <location>
        <position position="442"/>
    </location>
    <ligand>
        <name>Mg(2+)</name>
        <dbReference type="ChEBI" id="CHEBI:18420"/>
    </ligand>
</feature>
<dbReference type="GO" id="GO:0008976">
    <property type="term" value="F:polyphosphate kinase activity"/>
    <property type="evidence" value="ECO:0007669"/>
    <property type="project" value="UniProtKB-UniRule"/>
</dbReference>
<evidence type="ECO:0000313" key="15">
    <source>
        <dbReference type="Proteomes" id="UP000005777"/>
    </source>
</evidence>
<evidence type="ECO:0000256" key="3">
    <source>
        <dbReference type="ARBA" id="ARBA00022723"/>
    </source>
</evidence>
<name>W5IGF0_SCAIO</name>
<dbReference type="Gene3D" id="1.20.58.310">
    <property type="entry name" value="Polyphosphate kinase N-terminal domain"/>
    <property type="match status" value="1"/>
</dbReference>
<accession>W5IGF0</accession>
<dbReference type="InterPro" id="IPR036830">
    <property type="entry name" value="PP_kinase_middle_dom_sf"/>
</dbReference>
<dbReference type="PANTHER" id="PTHR30218:SF0">
    <property type="entry name" value="POLYPHOSPHATE KINASE"/>
    <property type="match status" value="1"/>
</dbReference>
<dbReference type="NCBIfam" id="NF003922">
    <property type="entry name" value="PRK05443.2-3"/>
    <property type="match status" value="1"/>
</dbReference>
<dbReference type="Gene3D" id="3.30.1840.10">
    <property type="entry name" value="Polyphosphate kinase middle domain"/>
    <property type="match status" value="1"/>
</dbReference>
<comment type="catalytic activity">
    <reaction evidence="8 9">
        <text>[phosphate](n) + ATP = [phosphate](n+1) + ADP</text>
        <dbReference type="Rhea" id="RHEA:19573"/>
        <dbReference type="Rhea" id="RHEA-COMP:9859"/>
        <dbReference type="Rhea" id="RHEA-COMP:14280"/>
        <dbReference type="ChEBI" id="CHEBI:16838"/>
        <dbReference type="ChEBI" id="CHEBI:30616"/>
        <dbReference type="ChEBI" id="CHEBI:456216"/>
        <dbReference type="EC" id="2.7.4.1"/>
    </reaction>
</comment>
<evidence type="ECO:0000256" key="6">
    <source>
        <dbReference type="ARBA" id="ARBA00022840"/>
    </source>
</evidence>
<dbReference type="InterPro" id="IPR025198">
    <property type="entry name" value="PPK_N_dom"/>
</dbReference>
<dbReference type="HAMAP" id="MF_00347">
    <property type="entry name" value="Polyphosphate_kinase"/>
    <property type="match status" value="1"/>
</dbReference>
<dbReference type="SUPFAM" id="SSF56024">
    <property type="entry name" value="Phospholipase D/nuclease"/>
    <property type="match status" value="2"/>
</dbReference>
<dbReference type="GO" id="GO:0005524">
    <property type="term" value="F:ATP binding"/>
    <property type="evidence" value="ECO:0007669"/>
    <property type="project" value="UniProtKB-KW"/>
</dbReference>